<organism evidence="2 3">
    <name type="scientific">Nocardia otitidiscaviarum</name>
    <dbReference type="NCBI Taxonomy" id="1823"/>
    <lineage>
        <taxon>Bacteria</taxon>
        <taxon>Bacillati</taxon>
        <taxon>Actinomycetota</taxon>
        <taxon>Actinomycetes</taxon>
        <taxon>Mycobacteriales</taxon>
        <taxon>Nocardiaceae</taxon>
        <taxon>Nocardia</taxon>
    </lineage>
</organism>
<dbReference type="KEGG" id="nod:FOH10_13410"/>
<accession>A0A516NKX9</accession>
<dbReference type="InterPro" id="IPR005325">
    <property type="entry name" value="DUF308_memb"/>
</dbReference>
<sequence>MTTSKEEVSEGPLNMLARSAWQWILVTGVLSVALGIIILVWPGKTLVVAGVLFGIYLIVSGIFQLIAAFGGHISTGMRILAFISAILSFILGFFCFRDELNAIWLLAIWIGIGWIFRGVTVLVTAIAAEGMPGRGWSIFFGILLAIAGGWLIAVPFASISALTLVVGCWLIAIGIMEIISAFQVKSDAKGLPREL</sequence>
<proteinExistence type="predicted"/>
<name>A0A516NKX9_9NOCA</name>
<keyword evidence="1" id="KW-0812">Transmembrane</keyword>
<dbReference type="GeneID" id="80333376"/>
<dbReference type="Proteomes" id="UP000317039">
    <property type="component" value="Chromosome"/>
</dbReference>
<reference evidence="2 3" key="1">
    <citation type="submission" date="2019-07" db="EMBL/GenBank/DDBJ databases">
        <title>Complete Genome Sequence and Methylome Analysis of Nocardia otitidis-caviarum NEB252.</title>
        <authorList>
            <person name="Fomenkov A."/>
            <person name="Anton B.P."/>
            <person name="Vincze T."/>
            <person name="Roberts R.J."/>
        </authorList>
    </citation>
    <scope>NUCLEOTIDE SEQUENCE [LARGE SCALE GENOMIC DNA]</scope>
    <source>
        <strain evidence="2 3">NEB252</strain>
    </source>
</reference>
<feature type="transmembrane region" description="Helical" evidence="1">
    <location>
        <begin position="102"/>
        <end position="128"/>
    </location>
</feature>
<feature type="transmembrane region" description="Helical" evidence="1">
    <location>
        <begin position="47"/>
        <end position="67"/>
    </location>
</feature>
<dbReference type="PANTHER" id="PTHR34989">
    <property type="entry name" value="PROTEIN HDED"/>
    <property type="match status" value="1"/>
</dbReference>
<feature type="transmembrane region" description="Helical" evidence="1">
    <location>
        <begin position="135"/>
        <end position="153"/>
    </location>
</feature>
<dbReference type="RefSeq" id="WP_143980938.1">
    <property type="nucleotide sequence ID" value="NZ_CP041695.1"/>
</dbReference>
<dbReference type="Pfam" id="PF03729">
    <property type="entry name" value="DUF308"/>
    <property type="match status" value="2"/>
</dbReference>
<feature type="transmembrane region" description="Helical" evidence="1">
    <location>
        <begin position="159"/>
        <end position="179"/>
    </location>
</feature>
<dbReference type="GO" id="GO:0005886">
    <property type="term" value="C:plasma membrane"/>
    <property type="evidence" value="ECO:0007669"/>
    <property type="project" value="TreeGrafter"/>
</dbReference>
<gene>
    <name evidence="2" type="ORF">FOH10_13410</name>
</gene>
<dbReference type="AlphaFoldDB" id="A0A516NKX9"/>
<dbReference type="EMBL" id="CP041695">
    <property type="protein sequence ID" value="QDP79552.1"/>
    <property type="molecule type" value="Genomic_DNA"/>
</dbReference>
<protein>
    <submittedName>
        <fullName evidence="2">HdeD family acid-resistance protein</fullName>
    </submittedName>
</protein>
<evidence type="ECO:0000256" key="1">
    <source>
        <dbReference type="SAM" id="Phobius"/>
    </source>
</evidence>
<dbReference type="PANTHER" id="PTHR34989:SF1">
    <property type="entry name" value="PROTEIN HDED"/>
    <property type="match status" value="1"/>
</dbReference>
<feature type="transmembrane region" description="Helical" evidence="1">
    <location>
        <begin position="20"/>
        <end position="41"/>
    </location>
</feature>
<dbReference type="InterPro" id="IPR052712">
    <property type="entry name" value="Acid_resist_chaperone_HdeD"/>
</dbReference>
<evidence type="ECO:0000313" key="2">
    <source>
        <dbReference type="EMBL" id="QDP79552.1"/>
    </source>
</evidence>
<feature type="transmembrane region" description="Helical" evidence="1">
    <location>
        <begin position="79"/>
        <end position="96"/>
    </location>
</feature>
<keyword evidence="1" id="KW-1133">Transmembrane helix</keyword>
<evidence type="ECO:0000313" key="3">
    <source>
        <dbReference type="Proteomes" id="UP000317039"/>
    </source>
</evidence>
<keyword evidence="1" id="KW-0472">Membrane</keyword>